<evidence type="ECO:0000256" key="10">
    <source>
        <dbReference type="ARBA" id="ARBA00024686"/>
    </source>
</evidence>
<evidence type="ECO:0000256" key="4">
    <source>
        <dbReference type="ARBA" id="ARBA00022622"/>
    </source>
</evidence>
<evidence type="ECO:0000256" key="3">
    <source>
        <dbReference type="ARBA" id="ARBA00022475"/>
    </source>
</evidence>
<evidence type="ECO:0000256" key="11">
    <source>
        <dbReference type="SAM" id="MobiDB-lite"/>
    </source>
</evidence>
<sequence length="267" mass="28380">MSSPSVAFFFSFLFLVLASAAAKLDIGKTLSSYSDFSDFVNMLNETGVADEINSKQTVTVLVVSNGNLGSLYGQTMETKKMVLSVHVVLDYYDETKLNKSHSKTAKILTTLYQQTGKARNQVGFLNMTNTGTSAVVFSSSSPNSHLEAQLVKQVTSKPYDLSVLQISNLIDVASVSLVPSPSNAPDYAPPPRKVLAPATTPSPDEVDNQKSPAPSKTKASDASPPDADAPGPGSDVKKSAVSAPCGDYLVSTILLIFTCAWLLLTMM</sequence>
<protein>
    <recommendedName>
        <fullName evidence="14">FAS1 domain-containing protein</fullName>
    </recommendedName>
</protein>
<dbReference type="EMBL" id="VEPZ02000072">
    <property type="protein sequence ID" value="KAE8734356.1"/>
    <property type="molecule type" value="Genomic_DNA"/>
</dbReference>
<dbReference type="FunFam" id="2.30.180.10:FF:000015">
    <property type="entry name" value="Fasciclin-like arabinogalactan protein 3"/>
    <property type="match status" value="1"/>
</dbReference>
<dbReference type="InterPro" id="IPR033254">
    <property type="entry name" value="Plant_FLA"/>
</dbReference>
<comment type="function">
    <text evidence="10">May be a cell surface adhesion protein.</text>
</comment>
<name>A0A6A3CYZ4_HIBSY</name>
<evidence type="ECO:0000313" key="15">
    <source>
        <dbReference type="EMBL" id="KAE8734356.1"/>
    </source>
</evidence>
<dbReference type="SUPFAM" id="SSF82153">
    <property type="entry name" value="FAS1 domain"/>
    <property type="match status" value="1"/>
</dbReference>
<evidence type="ECO:0000256" key="9">
    <source>
        <dbReference type="ARBA" id="ARBA00023288"/>
    </source>
</evidence>
<accession>A0A6A3CYZ4</accession>
<dbReference type="PROSITE" id="PS50213">
    <property type="entry name" value="FAS1"/>
    <property type="match status" value="1"/>
</dbReference>
<proteinExistence type="inferred from homology"/>
<keyword evidence="6" id="KW-0654">Proteoglycan</keyword>
<dbReference type="Gene3D" id="2.30.180.10">
    <property type="entry name" value="FAS1 domain"/>
    <property type="match status" value="1"/>
</dbReference>
<keyword evidence="9" id="KW-0449">Lipoprotein</keyword>
<evidence type="ECO:0000256" key="5">
    <source>
        <dbReference type="ARBA" id="ARBA00022729"/>
    </source>
</evidence>
<dbReference type="PANTHER" id="PTHR32382:SF87">
    <property type="entry name" value="FASCICLIN-LIKE ARABINOGALACTAN PROTEIN 14"/>
    <property type="match status" value="1"/>
</dbReference>
<dbReference type="GO" id="GO:0098552">
    <property type="term" value="C:side of membrane"/>
    <property type="evidence" value="ECO:0007669"/>
    <property type="project" value="UniProtKB-KW"/>
</dbReference>
<evidence type="ECO:0000313" key="16">
    <source>
        <dbReference type="Proteomes" id="UP000436088"/>
    </source>
</evidence>
<keyword evidence="5 13" id="KW-0732">Signal</keyword>
<organism evidence="15 16">
    <name type="scientific">Hibiscus syriacus</name>
    <name type="common">Rose of Sharon</name>
    <dbReference type="NCBI Taxonomy" id="106335"/>
    <lineage>
        <taxon>Eukaryota</taxon>
        <taxon>Viridiplantae</taxon>
        <taxon>Streptophyta</taxon>
        <taxon>Embryophyta</taxon>
        <taxon>Tracheophyta</taxon>
        <taxon>Spermatophyta</taxon>
        <taxon>Magnoliopsida</taxon>
        <taxon>eudicotyledons</taxon>
        <taxon>Gunneridae</taxon>
        <taxon>Pentapetalae</taxon>
        <taxon>rosids</taxon>
        <taxon>malvids</taxon>
        <taxon>Malvales</taxon>
        <taxon>Malvaceae</taxon>
        <taxon>Malvoideae</taxon>
        <taxon>Hibiscus</taxon>
    </lineage>
</organism>
<evidence type="ECO:0000256" key="13">
    <source>
        <dbReference type="SAM" id="SignalP"/>
    </source>
</evidence>
<evidence type="ECO:0000256" key="12">
    <source>
        <dbReference type="SAM" id="Phobius"/>
    </source>
</evidence>
<evidence type="ECO:0000256" key="1">
    <source>
        <dbReference type="ARBA" id="ARBA00004609"/>
    </source>
</evidence>
<evidence type="ECO:0000256" key="8">
    <source>
        <dbReference type="ARBA" id="ARBA00023180"/>
    </source>
</evidence>
<evidence type="ECO:0000256" key="2">
    <source>
        <dbReference type="ARBA" id="ARBA00007843"/>
    </source>
</evidence>
<comment type="caution">
    <text evidence="15">The sequence shown here is derived from an EMBL/GenBank/DDBJ whole genome shotgun (WGS) entry which is preliminary data.</text>
</comment>
<dbReference type="PANTHER" id="PTHR32382">
    <property type="entry name" value="FASCICLIN-LIKE ARABINOGALACTAN PROTEIN"/>
    <property type="match status" value="1"/>
</dbReference>
<evidence type="ECO:0000256" key="6">
    <source>
        <dbReference type="ARBA" id="ARBA00022974"/>
    </source>
</evidence>
<dbReference type="InterPro" id="IPR036378">
    <property type="entry name" value="FAS1_dom_sf"/>
</dbReference>
<reference evidence="15" key="1">
    <citation type="submission" date="2019-09" db="EMBL/GenBank/DDBJ databases">
        <title>Draft genome information of white flower Hibiscus syriacus.</title>
        <authorList>
            <person name="Kim Y.-M."/>
        </authorList>
    </citation>
    <scope>NUCLEOTIDE SEQUENCE [LARGE SCALE GENOMIC DNA]</scope>
    <source>
        <strain evidence="15">YM2019G1</strain>
    </source>
</reference>
<dbReference type="Proteomes" id="UP000436088">
    <property type="component" value="Unassembled WGS sequence"/>
</dbReference>
<keyword evidence="4" id="KW-0336">GPI-anchor</keyword>
<keyword evidence="8" id="KW-0325">Glycoprotein</keyword>
<feature type="region of interest" description="Disordered" evidence="11">
    <location>
        <begin position="181"/>
        <end position="238"/>
    </location>
</feature>
<feature type="transmembrane region" description="Helical" evidence="12">
    <location>
        <begin position="248"/>
        <end position="266"/>
    </location>
</feature>
<feature type="signal peptide" evidence="13">
    <location>
        <begin position="1"/>
        <end position="22"/>
    </location>
</feature>
<dbReference type="AlphaFoldDB" id="A0A6A3CYZ4"/>
<feature type="domain" description="FAS1" evidence="14">
    <location>
        <begin position="23"/>
        <end position="155"/>
    </location>
</feature>
<dbReference type="InterPro" id="IPR000782">
    <property type="entry name" value="FAS1_domain"/>
</dbReference>
<comment type="similarity">
    <text evidence="2">Belongs to the fasciclin-like AGP family.</text>
</comment>
<gene>
    <name evidence="15" type="ORF">F3Y22_tig00000773pilonHSYRG00278</name>
</gene>
<keyword evidence="7 12" id="KW-0472">Membrane</keyword>
<evidence type="ECO:0000259" key="14">
    <source>
        <dbReference type="PROSITE" id="PS50213"/>
    </source>
</evidence>
<dbReference type="GO" id="GO:0005886">
    <property type="term" value="C:plasma membrane"/>
    <property type="evidence" value="ECO:0007669"/>
    <property type="project" value="UniProtKB-SubCell"/>
</dbReference>
<evidence type="ECO:0000256" key="7">
    <source>
        <dbReference type="ARBA" id="ARBA00023136"/>
    </source>
</evidence>
<feature type="chain" id="PRO_5025327932" description="FAS1 domain-containing protein" evidence="13">
    <location>
        <begin position="23"/>
        <end position="267"/>
    </location>
</feature>
<keyword evidence="12" id="KW-0812">Transmembrane</keyword>
<feature type="compositionally biased region" description="Low complexity" evidence="11">
    <location>
        <begin position="220"/>
        <end position="234"/>
    </location>
</feature>
<keyword evidence="16" id="KW-1185">Reference proteome</keyword>
<comment type="subcellular location">
    <subcellularLocation>
        <location evidence="1">Cell membrane</location>
        <topology evidence="1">Lipid-anchor</topology>
        <topology evidence="1">GPI-anchor</topology>
    </subcellularLocation>
</comment>
<keyword evidence="12" id="KW-1133">Transmembrane helix</keyword>
<keyword evidence="3" id="KW-1003">Cell membrane</keyword>